<accession>A0A9P5K1K1</accession>
<evidence type="ECO:0000313" key="2">
    <source>
        <dbReference type="EMBL" id="KAF4854648.1"/>
    </source>
</evidence>
<name>A0A9P5K1K1_COLSI</name>
<feature type="chain" id="PRO_5040459257" evidence="1">
    <location>
        <begin position="24"/>
        <end position="40"/>
    </location>
</feature>
<protein>
    <submittedName>
        <fullName evidence="2">Uncharacterized protein</fullName>
    </submittedName>
</protein>
<evidence type="ECO:0000256" key="1">
    <source>
        <dbReference type="SAM" id="SignalP"/>
    </source>
</evidence>
<dbReference type="EMBL" id="QPMT01000032">
    <property type="protein sequence ID" value="KAF4854648.1"/>
    <property type="molecule type" value="Genomic_DNA"/>
</dbReference>
<gene>
    <name evidence="2" type="ORF">CGCSCA2_v009290</name>
</gene>
<reference evidence="2" key="1">
    <citation type="submission" date="2019-06" db="EMBL/GenBank/DDBJ databases">
        <authorList>
            <person name="Gan P."/>
            <person name="Shirasu K."/>
        </authorList>
    </citation>
    <scope>NUCLEOTIDE SEQUENCE [LARGE SCALE GENOMIC DNA]</scope>
    <source>
        <strain evidence="2">CAD2</strain>
    </source>
</reference>
<proteinExistence type="predicted"/>
<keyword evidence="3" id="KW-1185">Reference proteome</keyword>
<organism evidence="2 3">
    <name type="scientific">Colletotrichum siamense</name>
    <name type="common">Anthracnose fungus</name>
    <dbReference type="NCBI Taxonomy" id="690259"/>
    <lineage>
        <taxon>Eukaryota</taxon>
        <taxon>Fungi</taxon>
        <taxon>Dikarya</taxon>
        <taxon>Ascomycota</taxon>
        <taxon>Pezizomycotina</taxon>
        <taxon>Sordariomycetes</taxon>
        <taxon>Hypocreomycetidae</taxon>
        <taxon>Glomerellales</taxon>
        <taxon>Glomerellaceae</taxon>
        <taxon>Colletotrichum</taxon>
        <taxon>Colletotrichum gloeosporioides species complex</taxon>
    </lineage>
</organism>
<sequence length="40" mass="4228">MPLGCNNLSTLEWLLTVVGSSAAVCRRCIRSAAVLHAGRT</sequence>
<feature type="signal peptide" evidence="1">
    <location>
        <begin position="1"/>
        <end position="23"/>
    </location>
</feature>
<comment type="caution">
    <text evidence="2">The sequence shown here is derived from an EMBL/GenBank/DDBJ whole genome shotgun (WGS) entry which is preliminary data.</text>
</comment>
<keyword evidence="1" id="KW-0732">Signal</keyword>
<dbReference type="Proteomes" id="UP000711996">
    <property type="component" value="Unassembled WGS sequence"/>
</dbReference>
<evidence type="ECO:0000313" key="3">
    <source>
        <dbReference type="Proteomes" id="UP000711996"/>
    </source>
</evidence>
<dbReference type="AlphaFoldDB" id="A0A9P5K1K1"/>